<dbReference type="EMBL" id="CAJVPU010004669">
    <property type="protein sequence ID" value="CAG8536504.1"/>
    <property type="molecule type" value="Genomic_DNA"/>
</dbReference>
<evidence type="ECO:0000313" key="2">
    <source>
        <dbReference type="Proteomes" id="UP000789702"/>
    </source>
</evidence>
<proteinExistence type="predicted"/>
<gene>
    <name evidence="1" type="ORF">DHETER_LOCUS4607</name>
</gene>
<comment type="caution">
    <text evidence="1">The sequence shown here is derived from an EMBL/GenBank/DDBJ whole genome shotgun (WGS) entry which is preliminary data.</text>
</comment>
<evidence type="ECO:0000313" key="1">
    <source>
        <dbReference type="EMBL" id="CAG8536504.1"/>
    </source>
</evidence>
<dbReference type="Proteomes" id="UP000789702">
    <property type="component" value="Unassembled WGS sequence"/>
</dbReference>
<keyword evidence="2" id="KW-1185">Reference proteome</keyword>
<protein>
    <submittedName>
        <fullName evidence="1">16936_t:CDS:1</fullName>
    </submittedName>
</protein>
<reference evidence="1" key="1">
    <citation type="submission" date="2021-06" db="EMBL/GenBank/DDBJ databases">
        <authorList>
            <person name="Kallberg Y."/>
            <person name="Tangrot J."/>
            <person name="Rosling A."/>
        </authorList>
    </citation>
    <scope>NUCLEOTIDE SEQUENCE</scope>
    <source>
        <strain evidence="1">IL203A</strain>
    </source>
</reference>
<accession>A0ACA9LLI7</accession>
<sequence length="59" mass="6833">MSTTSYLVIDSSSESSPEDAQYSKKTEKSINNFKERSKKRKFESVQKIDDPETPKPYKI</sequence>
<name>A0ACA9LLI7_9GLOM</name>
<feature type="non-terminal residue" evidence="1">
    <location>
        <position position="59"/>
    </location>
</feature>
<organism evidence="1 2">
    <name type="scientific">Dentiscutata heterogama</name>
    <dbReference type="NCBI Taxonomy" id="1316150"/>
    <lineage>
        <taxon>Eukaryota</taxon>
        <taxon>Fungi</taxon>
        <taxon>Fungi incertae sedis</taxon>
        <taxon>Mucoromycota</taxon>
        <taxon>Glomeromycotina</taxon>
        <taxon>Glomeromycetes</taxon>
        <taxon>Diversisporales</taxon>
        <taxon>Gigasporaceae</taxon>
        <taxon>Dentiscutata</taxon>
    </lineage>
</organism>